<keyword evidence="6 10" id="KW-0547">Nucleotide-binding</keyword>
<name>C7MCX9_BRAFD</name>
<evidence type="ECO:0000256" key="9">
    <source>
        <dbReference type="ARBA" id="ARBA00023102"/>
    </source>
</evidence>
<comment type="pathway">
    <text evidence="2 10">Amino-acid biosynthesis; L-histidine biosynthesis; L-histidine from 5-phospho-alpha-D-ribose 1-diphosphate: step 2/9.</text>
</comment>
<protein>
    <recommendedName>
        <fullName evidence="4 10">Phosphoribosyl-ATP pyrophosphatase</fullName>
        <shortName evidence="10">PRA-PH</shortName>
        <ecNumber evidence="3 10">3.6.1.31</ecNumber>
    </recommendedName>
</protein>
<dbReference type="Pfam" id="PF01503">
    <property type="entry name" value="PRA-PH"/>
    <property type="match status" value="1"/>
</dbReference>
<dbReference type="eggNOG" id="COG0140">
    <property type="taxonomic scope" value="Bacteria"/>
</dbReference>
<dbReference type="AlphaFoldDB" id="C7MCX9"/>
<dbReference type="CDD" id="cd11547">
    <property type="entry name" value="NTP-PPase_HisE"/>
    <property type="match status" value="1"/>
</dbReference>
<dbReference type="GO" id="GO:0004636">
    <property type="term" value="F:phosphoribosyl-ATP diphosphatase activity"/>
    <property type="evidence" value="ECO:0007669"/>
    <property type="project" value="UniProtKB-UniRule"/>
</dbReference>
<dbReference type="Proteomes" id="UP000001919">
    <property type="component" value="Chromosome"/>
</dbReference>
<dbReference type="PATRIC" id="fig|446465.5.peg.1602"/>
<evidence type="ECO:0000256" key="5">
    <source>
        <dbReference type="ARBA" id="ARBA00022605"/>
    </source>
</evidence>
<keyword evidence="5 10" id="KW-0028">Amino-acid biosynthesis</keyword>
<dbReference type="Gene3D" id="1.10.287.1080">
    <property type="entry name" value="MazG-like"/>
    <property type="match status" value="1"/>
</dbReference>
<comment type="subcellular location">
    <subcellularLocation>
        <location evidence="10">Cytoplasm</location>
    </subcellularLocation>
</comment>
<evidence type="ECO:0000313" key="12">
    <source>
        <dbReference type="Proteomes" id="UP000001919"/>
    </source>
</evidence>
<dbReference type="GO" id="GO:0005737">
    <property type="term" value="C:cytoplasm"/>
    <property type="evidence" value="ECO:0007669"/>
    <property type="project" value="UniProtKB-SubCell"/>
</dbReference>
<dbReference type="UniPathway" id="UPA00031">
    <property type="reaction ID" value="UER00007"/>
</dbReference>
<dbReference type="KEGG" id="bfa:Bfae_16080"/>
<dbReference type="GO" id="GO:0000105">
    <property type="term" value="P:L-histidine biosynthetic process"/>
    <property type="evidence" value="ECO:0007669"/>
    <property type="project" value="UniProtKB-UniRule"/>
</dbReference>
<dbReference type="PANTHER" id="PTHR42945">
    <property type="entry name" value="HISTIDINE BIOSYNTHESIS BIFUNCTIONAL PROTEIN"/>
    <property type="match status" value="1"/>
</dbReference>
<gene>
    <name evidence="10" type="primary">hisE</name>
    <name evidence="11" type="ordered locus">Bfae_16080</name>
</gene>
<sequence length="109" mass="12224">MLPPSARRSATRPPREGAYPVGVKDFEALFAELTEKARTRPEGSGTVRELDGGVHQIGKKIVEEAAEVWMACEYESKDDAAMEISQLLYHLQVMMIAKDISLEDVYRQL</sequence>
<organism evidence="11 12">
    <name type="scientific">Brachybacterium faecium (strain ATCC 43885 / DSM 4810 / JCM 11609 / LMG 19847 / NBRC 14762 / NCIMB 9860 / 6-10)</name>
    <dbReference type="NCBI Taxonomy" id="446465"/>
    <lineage>
        <taxon>Bacteria</taxon>
        <taxon>Bacillati</taxon>
        <taxon>Actinomycetota</taxon>
        <taxon>Actinomycetes</taxon>
        <taxon>Micrococcales</taxon>
        <taxon>Dermabacteraceae</taxon>
        <taxon>Brachybacterium</taxon>
    </lineage>
</organism>
<dbReference type="PANTHER" id="PTHR42945:SF1">
    <property type="entry name" value="HISTIDINE BIOSYNTHESIS BIFUNCTIONAL PROTEIN HIS7"/>
    <property type="match status" value="1"/>
</dbReference>
<evidence type="ECO:0000256" key="4">
    <source>
        <dbReference type="ARBA" id="ARBA00013336"/>
    </source>
</evidence>
<dbReference type="HAMAP" id="MF_01020">
    <property type="entry name" value="HisE"/>
    <property type="match status" value="1"/>
</dbReference>
<keyword evidence="7 10" id="KW-0378">Hydrolase</keyword>
<keyword evidence="8 10" id="KW-0067">ATP-binding</keyword>
<evidence type="ECO:0000256" key="8">
    <source>
        <dbReference type="ARBA" id="ARBA00022840"/>
    </source>
</evidence>
<proteinExistence type="inferred from homology"/>
<dbReference type="OrthoDB" id="3212875at2"/>
<dbReference type="GO" id="GO:0005524">
    <property type="term" value="F:ATP binding"/>
    <property type="evidence" value="ECO:0007669"/>
    <property type="project" value="UniProtKB-KW"/>
</dbReference>
<accession>C7MCX9</accession>
<comment type="catalytic activity">
    <reaction evidence="1 10">
        <text>1-(5-phospho-beta-D-ribosyl)-ATP + H2O = 1-(5-phospho-beta-D-ribosyl)-5'-AMP + diphosphate + H(+)</text>
        <dbReference type="Rhea" id="RHEA:22828"/>
        <dbReference type="ChEBI" id="CHEBI:15377"/>
        <dbReference type="ChEBI" id="CHEBI:15378"/>
        <dbReference type="ChEBI" id="CHEBI:33019"/>
        <dbReference type="ChEBI" id="CHEBI:59457"/>
        <dbReference type="ChEBI" id="CHEBI:73183"/>
        <dbReference type="EC" id="3.6.1.31"/>
    </reaction>
</comment>
<evidence type="ECO:0000256" key="3">
    <source>
        <dbReference type="ARBA" id="ARBA00012414"/>
    </source>
</evidence>
<dbReference type="InterPro" id="IPR021130">
    <property type="entry name" value="PRib-ATP_PPHydrolase-like"/>
</dbReference>
<comment type="similarity">
    <text evidence="10">Belongs to the PRA-PH family.</text>
</comment>
<keyword evidence="10" id="KW-0963">Cytoplasm</keyword>
<evidence type="ECO:0000256" key="6">
    <source>
        <dbReference type="ARBA" id="ARBA00022741"/>
    </source>
</evidence>
<dbReference type="EMBL" id="CP001643">
    <property type="protein sequence ID" value="ACU85436.1"/>
    <property type="molecule type" value="Genomic_DNA"/>
</dbReference>
<evidence type="ECO:0000313" key="11">
    <source>
        <dbReference type="EMBL" id="ACU85436.1"/>
    </source>
</evidence>
<dbReference type="InterPro" id="IPR008179">
    <property type="entry name" value="HisE"/>
</dbReference>
<evidence type="ECO:0000256" key="10">
    <source>
        <dbReference type="HAMAP-Rule" id="MF_01020"/>
    </source>
</evidence>
<dbReference type="HOGENOM" id="CLU_123337_2_0_11"/>
<evidence type="ECO:0000256" key="2">
    <source>
        <dbReference type="ARBA" id="ARBA00005204"/>
    </source>
</evidence>
<evidence type="ECO:0000256" key="7">
    <source>
        <dbReference type="ARBA" id="ARBA00022801"/>
    </source>
</evidence>
<dbReference type="STRING" id="446465.Bfae_16080"/>
<dbReference type="NCBIfam" id="TIGR03188">
    <property type="entry name" value="histidine_hisI"/>
    <property type="match status" value="1"/>
</dbReference>
<reference evidence="11 12" key="1">
    <citation type="journal article" date="2009" name="Stand. Genomic Sci.">
        <title>Complete genome sequence of Brachybacterium faecium type strain (Schefferle 6-10).</title>
        <authorList>
            <person name="Lapidus A."/>
            <person name="Pukall R."/>
            <person name="Labuttii K."/>
            <person name="Copeland A."/>
            <person name="Del Rio T.G."/>
            <person name="Nolan M."/>
            <person name="Chen F."/>
            <person name="Lucas S."/>
            <person name="Tice H."/>
            <person name="Cheng J.F."/>
            <person name="Bruce D."/>
            <person name="Goodwin L."/>
            <person name="Pitluck S."/>
            <person name="Rohde M."/>
            <person name="Goker M."/>
            <person name="Pati A."/>
            <person name="Ivanova N."/>
            <person name="Mavrommatis K."/>
            <person name="Chen A."/>
            <person name="Palaniappan K."/>
            <person name="D'haeseleer P."/>
            <person name="Chain P."/>
            <person name="Bristow J."/>
            <person name="Eisen J.A."/>
            <person name="Markowitz V."/>
            <person name="Hugenholtz P."/>
            <person name="Kyrpides N.C."/>
            <person name="Klenk H.P."/>
        </authorList>
    </citation>
    <scope>NUCLEOTIDE SEQUENCE [LARGE SCALE GENOMIC DNA]</scope>
    <source>
        <strain evidence="12">ATCC 43885 / DSM 4810 / JCM 11609 / LMG 19847 / NBRC 14762 / NCIMB 9860 / 6-10</strain>
    </source>
</reference>
<dbReference type="EC" id="3.6.1.31" evidence="3 10"/>
<dbReference type="NCBIfam" id="NF001610">
    <property type="entry name" value="PRK00400.1-1"/>
    <property type="match status" value="1"/>
</dbReference>
<dbReference type="SUPFAM" id="SSF101386">
    <property type="entry name" value="all-alpha NTP pyrophosphatases"/>
    <property type="match status" value="1"/>
</dbReference>
<evidence type="ECO:0000256" key="1">
    <source>
        <dbReference type="ARBA" id="ARBA00001460"/>
    </source>
</evidence>
<keyword evidence="9 10" id="KW-0368">Histidine biosynthesis</keyword>
<keyword evidence="12" id="KW-1185">Reference proteome</keyword>